<dbReference type="PRINTS" id="PR00038">
    <property type="entry name" value="HTHLUXR"/>
</dbReference>
<protein>
    <submittedName>
        <fullName evidence="3">Helix-turn-helix transcriptional regulator</fullName>
    </submittedName>
</protein>
<dbReference type="InterPro" id="IPR039420">
    <property type="entry name" value="WalR-like"/>
</dbReference>
<feature type="domain" description="HTH luxR-type" evidence="2">
    <location>
        <begin position="190"/>
        <end position="255"/>
    </location>
</feature>
<dbReference type="EMBL" id="JBHSLV010000020">
    <property type="protein sequence ID" value="MFC5393421.1"/>
    <property type="molecule type" value="Genomic_DNA"/>
</dbReference>
<organism evidence="3 4">
    <name type="scientific">Bosea vestrisii</name>
    <dbReference type="NCBI Taxonomy" id="151416"/>
    <lineage>
        <taxon>Bacteria</taxon>
        <taxon>Pseudomonadati</taxon>
        <taxon>Pseudomonadota</taxon>
        <taxon>Alphaproteobacteria</taxon>
        <taxon>Hyphomicrobiales</taxon>
        <taxon>Boseaceae</taxon>
        <taxon>Bosea</taxon>
    </lineage>
</organism>
<dbReference type="RefSeq" id="WP_377008400.1">
    <property type="nucleotide sequence ID" value="NZ_JBHSLV010000020.1"/>
</dbReference>
<dbReference type="Pfam" id="PF00196">
    <property type="entry name" value="GerE"/>
    <property type="match status" value="1"/>
</dbReference>
<dbReference type="CDD" id="cd06170">
    <property type="entry name" value="LuxR_C_like"/>
    <property type="match status" value="1"/>
</dbReference>
<dbReference type="PROSITE" id="PS50043">
    <property type="entry name" value="HTH_LUXR_2"/>
    <property type="match status" value="1"/>
</dbReference>
<evidence type="ECO:0000313" key="4">
    <source>
        <dbReference type="Proteomes" id="UP001596104"/>
    </source>
</evidence>
<accession>A0ABW0HA66</accession>
<evidence type="ECO:0000313" key="3">
    <source>
        <dbReference type="EMBL" id="MFC5393421.1"/>
    </source>
</evidence>
<dbReference type="PANTHER" id="PTHR43214">
    <property type="entry name" value="TWO-COMPONENT RESPONSE REGULATOR"/>
    <property type="match status" value="1"/>
</dbReference>
<dbReference type="Proteomes" id="UP001596104">
    <property type="component" value="Unassembled WGS sequence"/>
</dbReference>
<proteinExistence type="predicted"/>
<dbReference type="InterPro" id="IPR036388">
    <property type="entry name" value="WH-like_DNA-bd_sf"/>
</dbReference>
<keyword evidence="4" id="KW-1185">Reference proteome</keyword>
<gene>
    <name evidence="3" type="ORF">ACFPPC_12300</name>
</gene>
<name>A0ABW0HA66_9HYPH</name>
<evidence type="ECO:0000256" key="1">
    <source>
        <dbReference type="ARBA" id="ARBA00023125"/>
    </source>
</evidence>
<evidence type="ECO:0000259" key="2">
    <source>
        <dbReference type="PROSITE" id="PS50043"/>
    </source>
</evidence>
<comment type="caution">
    <text evidence="3">The sequence shown here is derived from an EMBL/GenBank/DDBJ whole genome shotgun (WGS) entry which is preliminary data.</text>
</comment>
<keyword evidence="1" id="KW-0238">DNA-binding</keyword>
<sequence>MYTTFFFPKGLGYAAGTVLPMPNGDLAVFDLERRLADGPASAEELARLDAIRPHLARAAALSTRLGLERAKAIVEALGQAGMPAAVLGAGDRVLAANQAIQALPRQIVFLAHGKLGLADPASSQLLATTLAALGRRENTNSIPLPPANETAAGVLHVLPLPGGARDIFNGAKALLIVTQLDRPTSPTAELLTGLFDLTASEARVARGLSEGRSTDEIAAALGLSRETVRFYLKGVFAKTGVSRQTELVALLSGSALPKARELE</sequence>
<dbReference type="InterPro" id="IPR000792">
    <property type="entry name" value="Tscrpt_reg_LuxR_C"/>
</dbReference>
<dbReference type="Gene3D" id="1.10.10.10">
    <property type="entry name" value="Winged helix-like DNA-binding domain superfamily/Winged helix DNA-binding domain"/>
    <property type="match status" value="1"/>
</dbReference>
<reference evidence="4" key="1">
    <citation type="journal article" date="2019" name="Int. J. Syst. Evol. Microbiol.">
        <title>The Global Catalogue of Microorganisms (GCM) 10K type strain sequencing project: providing services to taxonomists for standard genome sequencing and annotation.</title>
        <authorList>
            <consortium name="The Broad Institute Genomics Platform"/>
            <consortium name="The Broad Institute Genome Sequencing Center for Infectious Disease"/>
            <person name="Wu L."/>
            <person name="Ma J."/>
        </authorList>
    </citation>
    <scope>NUCLEOTIDE SEQUENCE [LARGE SCALE GENOMIC DNA]</scope>
    <source>
        <strain evidence="4">CGMCC 1.16326</strain>
    </source>
</reference>
<dbReference type="SUPFAM" id="SSF46894">
    <property type="entry name" value="C-terminal effector domain of the bipartite response regulators"/>
    <property type="match status" value="1"/>
</dbReference>
<dbReference type="SMART" id="SM00421">
    <property type="entry name" value="HTH_LUXR"/>
    <property type="match status" value="1"/>
</dbReference>
<dbReference type="InterPro" id="IPR016032">
    <property type="entry name" value="Sig_transdc_resp-reg_C-effctor"/>
</dbReference>